<protein>
    <submittedName>
        <fullName evidence="1">Diguanylate cyclase</fullName>
    </submittedName>
</protein>
<dbReference type="EMBL" id="WNAJ01000014">
    <property type="protein sequence ID" value="MTR85764.1"/>
    <property type="molecule type" value="Genomic_DNA"/>
</dbReference>
<gene>
    <name evidence="3" type="ORF">DW856_11640</name>
    <name evidence="4" type="ORF">DWZ31_18630</name>
    <name evidence="2" type="ORF">GCK47_10615</name>
    <name evidence="1" type="ORF">GMD50_11995</name>
</gene>
<evidence type="ECO:0000313" key="7">
    <source>
        <dbReference type="Proteomes" id="UP000478483"/>
    </source>
</evidence>
<accession>A0A1Q6S883</accession>
<dbReference type="Proteomes" id="UP000283586">
    <property type="component" value="Unassembled WGS sequence"/>
</dbReference>
<dbReference type="Proteomes" id="UP000283513">
    <property type="component" value="Unassembled WGS sequence"/>
</dbReference>
<reference evidence="5 6" key="1">
    <citation type="submission" date="2018-08" db="EMBL/GenBank/DDBJ databases">
        <title>A genome reference for cultivated species of the human gut microbiota.</title>
        <authorList>
            <person name="Zou Y."/>
            <person name="Xue W."/>
            <person name="Luo G."/>
        </authorList>
    </citation>
    <scope>NUCLEOTIDE SEQUENCE [LARGE SCALE GENOMIC DNA]</scope>
    <source>
        <strain evidence="4 6">AF31-21AC</strain>
        <strain evidence="3 5">AM37-1AC</strain>
    </source>
</reference>
<dbReference type="EMBL" id="WGGT01000012">
    <property type="protein sequence ID" value="MVQ46142.1"/>
    <property type="molecule type" value="Genomic_DNA"/>
</dbReference>
<sequence length="103" mass="12282">MSDVNMKDNRNRYNEEIEKYQSMDQFQVGIAVFDPDTTETQFYDNVRSVCEMMNNNISISVGVTWAEHGKEFNEKIMEADWRMYEQKNAYHQQQQAAQQELLQ</sequence>
<proteinExistence type="predicted"/>
<evidence type="ECO:0000313" key="3">
    <source>
        <dbReference type="EMBL" id="RHC16428.1"/>
    </source>
</evidence>
<dbReference type="Proteomes" id="UP000479531">
    <property type="component" value="Unassembled WGS sequence"/>
</dbReference>
<name>A0A1Q6S883_9FIRM</name>
<dbReference type="EMBL" id="QSHO01000009">
    <property type="protein sequence ID" value="RHC16428.1"/>
    <property type="molecule type" value="Genomic_DNA"/>
</dbReference>
<dbReference type="Proteomes" id="UP000478483">
    <property type="component" value="Unassembled WGS sequence"/>
</dbReference>
<evidence type="ECO:0000313" key="8">
    <source>
        <dbReference type="Proteomes" id="UP000479531"/>
    </source>
</evidence>
<comment type="caution">
    <text evidence="1">The sequence shown here is derived from an EMBL/GenBank/DDBJ whole genome shotgun (WGS) entry which is preliminary data.</text>
</comment>
<evidence type="ECO:0000313" key="1">
    <source>
        <dbReference type="EMBL" id="MTR85764.1"/>
    </source>
</evidence>
<dbReference type="EMBL" id="QRQN01000037">
    <property type="protein sequence ID" value="RHN03389.1"/>
    <property type="molecule type" value="Genomic_DNA"/>
</dbReference>
<evidence type="ECO:0000313" key="4">
    <source>
        <dbReference type="EMBL" id="RHN03389.1"/>
    </source>
</evidence>
<organism evidence="1 7">
    <name type="scientific">Roseburia intestinalis</name>
    <dbReference type="NCBI Taxonomy" id="166486"/>
    <lineage>
        <taxon>Bacteria</taxon>
        <taxon>Bacillati</taxon>
        <taxon>Bacillota</taxon>
        <taxon>Clostridia</taxon>
        <taxon>Lachnospirales</taxon>
        <taxon>Lachnospiraceae</taxon>
        <taxon>Roseburia</taxon>
    </lineage>
</organism>
<dbReference type="AlphaFoldDB" id="A0A1Q6S883"/>
<evidence type="ECO:0000313" key="6">
    <source>
        <dbReference type="Proteomes" id="UP000283586"/>
    </source>
</evidence>
<evidence type="ECO:0000313" key="5">
    <source>
        <dbReference type="Proteomes" id="UP000283513"/>
    </source>
</evidence>
<reference evidence="1 7" key="2">
    <citation type="journal article" date="2019" name="Nat. Med.">
        <title>A library of human gut bacterial isolates paired with longitudinal multiomics data enables mechanistic microbiome research.</title>
        <authorList>
            <person name="Poyet M."/>
            <person name="Groussin M."/>
            <person name="Gibbons S.M."/>
            <person name="Avila-Pacheco J."/>
            <person name="Jiang X."/>
            <person name="Kearney S.M."/>
            <person name="Perrotta A.R."/>
            <person name="Berdy B."/>
            <person name="Zhao S."/>
            <person name="Lieberman T.D."/>
            <person name="Swanson P.K."/>
            <person name="Smith M."/>
            <person name="Roesemann S."/>
            <person name="Alexander J.E."/>
            <person name="Rich S.A."/>
            <person name="Livny J."/>
            <person name="Vlamakis H."/>
            <person name="Clish C."/>
            <person name="Bullock K."/>
            <person name="Deik A."/>
            <person name="Scott J."/>
            <person name="Pierce K.A."/>
            <person name="Xavier R.J."/>
            <person name="Alm E.J."/>
        </authorList>
    </citation>
    <scope>NUCLEOTIDE SEQUENCE [LARGE SCALE GENOMIC DNA]</scope>
    <source>
        <strain evidence="1 7">BIOML-A1</strain>
    </source>
</reference>
<reference evidence="2 8" key="3">
    <citation type="submission" date="2019-10" db="EMBL/GenBank/DDBJ databases">
        <title>Roseburia spp. ameliorate alcoholic fatty liver via restoration of gut barrier function.</title>
        <authorList>
            <person name="Seo B."/>
            <person name="Ko G."/>
        </authorList>
    </citation>
    <scope>NUCLEOTIDE SEQUENCE [LARGE SCALE GENOMIC DNA]</scope>
    <source>
        <strain evidence="2 8">SNUG30017</strain>
    </source>
</reference>
<evidence type="ECO:0000313" key="2">
    <source>
        <dbReference type="EMBL" id="MVQ46142.1"/>
    </source>
</evidence>